<proteinExistence type="predicted"/>
<name>A0A7X6F786_9HYPH</name>
<keyword evidence="1" id="KW-0614">Plasmid</keyword>
<protein>
    <submittedName>
        <fullName evidence="1">DUF1036 domain-containing protein</fullName>
    </submittedName>
</protein>
<evidence type="ECO:0000313" key="2">
    <source>
        <dbReference type="Proteomes" id="UP000540266"/>
    </source>
</evidence>
<gene>
    <name evidence="1" type="ORF">HER27_031735</name>
</gene>
<dbReference type="RefSeq" id="WP_167860761.1">
    <property type="nucleotide sequence ID" value="NZ_CP064935.1"/>
</dbReference>
<evidence type="ECO:0000313" key="1">
    <source>
        <dbReference type="EMBL" id="QPK12564.1"/>
    </source>
</evidence>
<reference evidence="1 2" key="1">
    <citation type="submission" date="2020-11" db="EMBL/GenBank/DDBJ databases">
        <title>Indigenous Rhizobia Nodulating Common beans in Western Kenya.</title>
        <authorList>
            <person name="Wekesa C.S."/>
            <person name="Oelmueller R."/>
            <person name="Furch A.C."/>
        </authorList>
    </citation>
    <scope>NUCLEOTIDE SEQUENCE [LARGE SCALE GENOMIC DNA]</scope>
    <source>
        <strain evidence="2">BS3</strain>
        <plasmid evidence="1 2">pBS3d</plasmid>
    </source>
</reference>
<dbReference type="Pfam" id="PF06282">
    <property type="entry name" value="DUF1036"/>
    <property type="match status" value="1"/>
</dbReference>
<dbReference type="AlphaFoldDB" id="A0A7X6F786"/>
<organism evidence="1 2">
    <name type="scientific">Rhizobium phaseoli</name>
    <dbReference type="NCBI Taxonomy" id="396"/>
    <lineage>
        <taxon>Bacteria</taxon>
        <taxon>Pseudomonadati</taxon>
        <taxon>Pseudomonadota</taxon>
        <taxon>Alphaproteobacteria</taxon>
        <taxon>Hyphomicrobiales</taxon>
        <taxon>Rhizobiaceae</taxon>
        <taxon>Rhizobium/Agrobacterium group</taxon>
        <taxon>Rhizobium</taxon>
    </lineage>
</organism>
<sequence length="317" mass="35191">MIMYIARLALVVFLASVFPVSVAVAKTYACNKMPAEAYVSYAMQISGEMRVRSWIKVPSGFCIKVIAEGKVGETYYWTARSALPDEGGEAKLTRVWAGLPDDKNSVKFCVNEREDETAEFKPGDKCAHDEYFRKDAFLENGSILNLGPGKNAVKTSEDFDINLDDLNGDLIPKIFQFKFECEANWDSSCTKQPLFQLPEDVEYCTHFLQVTSMSSGSMAVAYSGPGQLVGYAYAVGSGHWFDKWRGWARGTLHVGVVPFGEYSESRCFPHASWPAICAGKPGCDDRCKGLSPKQQLKDKECLDIITSATIRWKLSGK</sequence>
<dbReference type="EMBL" id="CP064935">
    <property type="protein sequence ID" value="QPK12564.1"/>
    <property type="molecule type" value="Genomic_DNA"/>
</dbReference>
<dbReference type="Proteomes" id="UP000540266">
    <property type="component" value="Plasmid pBS3d"/>
</dbReference>
<geneLocation type="plasmid" evidence="1 2">
    <name>pBS3d</name>
</geneLocation>
<dbReference type="InterPro" id="IPR009380">
    <property type="entry name" value="DUF1036"/>
</dbReference>
<accession>A0A7X6F786</accession>